<evidence type="ECO:0000313" key="3">
    <source>
        <dbReference type="Proteomes" id="UP000217265"/>
    </source>
</evidence>
<organism evidence="2 3">
    <name type="scientific">Nibricoccus aquaticus</name>
    <dbReference type="NCBI Taxonomy" id="2576891"/>
    <lineage>
        <taxon>Bacteria</taxon>
        <taxon>Pseudomonadati</taxon>
        <taxon>Verrucomicrobiota</taxon>
        <taxon>Opitutia</taxon>
        <taxon>Opitutales</taxon>
        <taxon>Opitutaceae</taxon>
        <taxon>Nibricoccus</taxon>
    </lineage>
</organism>
<sequence length="132" mass="14109">MLMRAIAAGLVLLLSAGCFPNLAGDTHVETVKRLTSPSGKTDAVLEFVSGGATVGSGYVVLVGPVGFDTARDSNRDKYITGSFSRGKDPAVDIAWTNNTQLTVRCAEFRDLYLNQPSLTIGKETISVDWIKN</sequence>
<accession>A0A290QIG3</accession>
<reference evidence="2 3" key="1">
    <citation type="submission" date="2017-09" db="EMBL/GenBank/DDBJ databases">
        <title>Complete genome sequence of Verrucomicrobial strain HZ-65, isolated from freshwater.</title>
        <authorList>
            <person name="Choi A."/>
        </authorList>
    </citation>
    <scope>NUCLEOTIDE SEQUENCE [LARGE SCALE GENOMIC DNA]</scope>
    <source>
        <strain evidence="2 3">HZ-65</strain>
    </source>
</reference>
<dbReference type="KEGG" id="vbh:CMV30_09285"/>
<feature type="signal peptide" evidence="1">
    <location>
        <begin position="1"/>
        <end position="23"/>
    </location>
</feature>
<dbReference type="AlphaFoldDB" id="A0A290QIG3"/>
<dbReference type="Proteomes" id="UP000217265">
    <property type="component" value="Chromosome"/>
</dbReference>
<feature type="chain" id="PRO_5012968042" description="Lipoprotein" evidence="1">
    <location>
        <begin position="24"/>
        <end position="132"/>
    </location>
</feature>
<dbReference type="EMBL" id="CP023344">
    <property type="protein sequence ID" value="ATC64131.1"/>
    <property type="molecule type" value="Genomic_DNA"/>
</dbReference>
<evidence type="ECO:0000313" key="2">
    <source>
        <dbReference type="EMBL" id="ATC64131.1"/>
    </source>
</evidence>
<keyword evidence="1" id="KW-0732">Signal</keyword>
<gene>
    <name evidence="2" type="ORF">CMV30_09285</name>
</gene>
<evidence type="ECO:0008006" key="4">
    <source>
        <dbReference type="Google" id="ProtNLM"/>
    </source>
</evidence>
<dbReference type="PROSITE" id="PS51257">
    <property type="entry name" value="PROKAR_LIPOPROTEIN"/>
    <property type="match status" value="1"/>
</dbReference>
<protein>
    <recommendedName>
        <fullName evidence="4">Lipoprotein</fullName>
    </recommendedName>
</protein>
<keyword evidence="3" id="KW-1185">Reference proteome</keyword>
<evidence type="ECO:0000256" key="1">
    <source>
        <dbReference type="SAM" id="SignalP"/>
    </source>
</evidence>
<proteinExistence type="predicted"/>
<name>A0A290QIG3_9BACT</name>